<dbReference type="EMBL" id="QXFU01001502">
    <property type="protein sequence ID" value="KAE9001031.1"/>
    <property type="molecule type" value="Genomic_DNA"/>
</dbReference>
<sequence>MGKDGMLAMWVGSSSGGDLQQGGDRTIYAQIKTTGHSAMWCFHWVVLPLQQGPQGNRAQRGVVLPLQQGPKGSSLV</sequence>
<evidence type="ECO:0000313" key="1">
    <source>
        <dbReference type="EMBL" id="KAE9001031.1"/>
    </source>
</evidence>
<comment type="caution">
    <text evidence="1">The sequence shown here is derived from an EMBL/GenBank/DDBJ whole genome shotgun (WGS) entry which is preliminary data.</text>
</comment>
<dbReference type="AlphaFoldDB" id="A0A6A3K1R3"/>
<gene>
    <name evidence="1" type="ORF">PR002_g18020</name>
</gene>
<evidence type="ECO:0000313" key="2">
    <source>
        <dbReference type="Proteomes" id="UP000435112"/>
    </source>
</evidence>
<reference evidence="1 2" key="1">
    <citation type="submission" date="2018-09" db="EMBL/GenBank/DDBJ databases">
        <title>Genomic investigation of the strawberry pathogen Phytophthora fragariae indicates pathogenicity is determined by transcriptional variation in three key races.</title>
        <authorList>
            <person name="Adams T.M."/>
            <person name="Armitage A.D."/>
            <person name="Sobczyk M.K."/>
            <person name="Bates H.J."/>
            <person name="Dunwell J.M."/>
            <person name="Nellist C.F."/>
            <person name="Harrison R.J."/>
        </authorList>
    </citation>
    <scope>NUCLEOTIDE SEQUENCE [LARGE SCALE GENOMIC DNA]</scope>
    <source>
        <strain evidence="1 2">SCRP324</strain>
    </source>
</reference>
<proteinExistence type="predicted"/>
<name>A0A6A3K1R3_9STRA</name>
<organism evidence="1 2">
    <name type="scientific">Phytophthora rubi</name>
    <dbReference type="NCBI Taxonomy" id="129364"/>
    <lineage>
        <taxon>Eukaryota</taxon>
        <taxon>Sar</taxon>
        <taxon>Stramenopiles</taxon>
        <taxon>Oomycota</taxon>
        <taxon>Peronosporomycetes</taxon>
        <taxon>Peronosporales</taxon>
        <taxon>Peronosporaceae</taxon>
        <taxon>Phytophthora</taxon>
    </lineage>
</organism>
<dbReference type="Proteomes" id="UP000435112">
    <property type="component" value="Unassembled WGS sequence"/>
</dbReference>
<accession>A0A6A3K1R3</accession>
<protein>
    <submittedName>
        <fullName evidence="1">Uncharacterized protein</fullName>
    </submittedName>
</protein>